<evidence type="ECO:0000313" key="2">
    <source>
        <dbReference type="Proteomes" id="UP000230304"/>
    </source>
</evidence>
<protein>
    <recommendedName>
        <fullName evidence="3">TIGR04255 family protein</fullName>
    </recommendedName>
</protein>
<organism evidence="1 2">
    <name type="scientific">Candidatus Nealsonbacteria bacterium CG02_land_8_20_14_3_00_40_11</name>
    <dbReference type="NCBI Taxonomy" id="1974700"/>
    <lineage>
        <taxon>Bacteria</taxon>
        <taxon>Candidatus Nealsoniibacteriota</taxon>
    </lineage>
</organism>
<name>A0A2M7D7M3_9BACT</name>
<comment type="caution">
    <text evidence="1">The sequence shown here is derived from an EMBL/GenBank/DDBJ whole genome shotgun (WGS) entry which is preliminary data.</text>
</comment>
<proteinExistence type="predicted"/>
<dbReference type="Proteomes" id="UP000230304">
    <property type="component" value="Unassembled WGS sequence"/>
</dbReference>
<reference evidence="2" key="1">
    <citation type="submission" date="2017-09" db="EMBL/GenBank/DDBJ databases">
        <title>Depth-based differentiation of microbial function through sediment-hosted aquifers and enrichment of novel symbionts in the deep terrestrial subsurface.</title>
        <authorList>
            <person name="Probst A.J."/>
            <person name="Ladd B."/>
            <person name="Jarett J.K."/>
            <person name="Geller-Mcgrath D.E."/>
            <person name="Sieber C.M.K."/>
            <person name="Emerson J.B."/>
            <person name="Anantharaman K."/>
            <person name="Thomas B.C."/>
            <person name="Malmstrom R."/>
            <person name="Stieglmeier M."/>
            <person name="Klingl A."/>
            <person name="Woyke T."/>
            <person name="Ryan C.M."/>
            <person name="Banfield J.F."/>
        </authorList>
    </citation>
    <scope>NUCLEOTIDE SEQUENCE [LARGE SCALE GENOMIC DNA]</scope>
</reference>
<dbReference type="EMBL" id="PEUA01000048">
    <property type="protein sequence ID" value="PIV42388.1"/>
    <property type="molecule type" value="Genomic_DNA"/>
</dbReference>
<sequence>MDKEEILINTQLALFFESPISRPDSFVVDFNKIMGNIFDQIPVILPVPNELSDVPVVQMNTTNGIYSCNIARGRVDFFHAGVGKEKFSNIKSDFQNESKKLYEFFSDKTKIKRIGFVTRFFFEDEKQDETIAKLINENFRKLHNGTTHQAYIRYVSNIKINEFEVNNFTSIEKFLARISEMGDNIKGILVTRDFNTNPEISYASSFDVLKINSLIKEAEERFLLEEIKKALWQIDLQ</sequence>
<evidence type="ECO:0000313" key="1">
    <source>
        <dbReference type="EMBL" id="PIV42388.1"/>
    </source>
</evidence>
<accession>A0A2M7D7M3</accession>
<dbReference type="AlphaFoldDB" id="A0A2M7D7M3"/>
<gene>
    <name evidence="1" type="ORF">COS26_02210</name>
</gene>
<evidence type="ECO:0008006" key="3">
    <source>
        <dbReference type="Google" id="ProtNLM"/>
    </source>
</evidence>